<dbReference type="Proteomes" id="UP000034883">
    <property type="component" value="Chromosome"/>
</dbReference>
<keyword evidence="3" id="KW-1185">Reference proteome</keyword>
<dbReference type="EMBL" id="CP011125">
    <property type="protein sequence ID" value="AKF08699.1"/>
    <property type="molecule type" value="Genomic_DNA"/>
</dbReference>
<evidence type="ECO:0000313" key="2">
    <source>
        <dbReference type="EMBL" id="AKF08699.1"/>
    </source>
</evidence>
<sequence length="492" mass="45810">MASIEASVHEGGCSGDVLYRAVLRDGQAGMALPLLGRGTYGFRAHALDAECVIFAEGCVQVSLPAGDPHVLVVLDERTPSPACDSSACGGGGCQSADSGAPVTDSGAPDASESADSGAPDASPTIDASAPPLVPSNIPGDTLLAGTVDLVLREADGTIVIDTDAATIVRASDSADRRPDGLEDRLVPQLGTAPDLRVFVLRSLHVEEGADVRVIGAAALVFAVAGEAIVDGVIDVRGGRTTPEAAGAGGFAGGTALTRSGGGPGGGLADIAREDVGGGGGAHAGRGGAGGARGGVVGGAAGRAFGERALVPLVGGSGGGFGGGGDAGGVGGGGGGAVQISAARIRIGSRGGINAGGGGGRGGRSDDGGGGGGAGGAILLEALAIDVDGALAANGGGGGAGANVSVEGRAGQSGRLGSTEANGGDGAGEGTSGGDGAAGDRIDGEAGASASSSGLDNSGGGGGGGGRIHLRAASIDRDGATLSPAAGVTTASL</sequence>
<evidence type="ECO:0000256" key="1">
    <source>
        <dbReference type="SAM" id="MobiDB-lite"/>
    </source>
</evidence>
<proteinExistence type="predicted"/>
<feature type="region of interest" description="Disordered" evidence="1">
    <location>
        <begin position="84"/>
        <end position="133"/>
    </location>
</feature>
<accession>A0A0F6SGH4</accession>
<dbReference type="AlphaFoldDB" id="A0A0F6SGH4"/>
<dbReference type="KEGG" id="samy:DB32_005848"/>
<evidence type="ECO:0000313" key="3">
    <source>
        <dbReference type="Proteomes" id="UP000034883"/>
    </source>
</evidence>
<dbReference type="STRING" id="927083.DB32_005848"/>
<name>A0A0F6SGH4_9BACT</name>
<feature type="compositionally biased region" description="Low complexity" evidence="1">
    <location>
        <begin position="444"/>
        <end position="455"/>
    </location>
</feature>
<protein>
    <submittedName>
        <fullName evidence="2">PE-PGRS family protein</fullName>
    </submittedName>
</protein>
<feature type="compositionally biased region" description="Gly residues" evidence="1">
    <location>
        <begin position="422"/>
        <end position="436"/>
    </location>
</feature>
<gene>
    <name evidence="2" type="ORF">DB32_005848</name>
</gene>
<feature type="region of interest" description="Disordered" evidence="1">
    <location>
        <begin position="403"/>
        <end position="468"/>
    </location>
</feature>
<organism evidence="2 3">
    <name type="scientific">Sandaracinus amylolyticus</name>
    <dbReference type="NCBI Taxonomy" id="927083"/>
    <lineage>
        <taxon>Bacteria</taxon>
        <taxon>Pseudomonadati</taxon>
        <taxon>Myxococcota</taxon>
        <taxon>Polyangia</taxon>
        <taxon>Polyangiales</taxon>
        <taxon>Sandaracinaceae</taxon>
        <taxon>Sandaracinus</taxon>
    </lineage>
</organism>
<reference evidence="2 3" key="1">
    <citation type="submission" date="2015-03" db="EMBL/GenBank/DDBJ databases">
        <title>Genome assembly of Sandaracinus amylolyticus DSM 53668.</title>
        <authorList>
            <person name="Sharma G."/>
            <person name="Subramanian S."/>
        </authorList>
    </citation>
    <scope>NUCLEOTIDE SEQUENCE [LARGE SCALE GENOMIC DNA]</scope>
    <source>
        <strain evidence="2 3">DSM 53668</strain>
    </source>
</reference>
<feature type="compositionally biased region" description="Gly residues" evidence="1">
    <location>
        <begin position="456"/>
        <end position="466"/>
    </location>
</feature>